<dbReference type="InterPro" id="IPR025700">
    <property type="entry name" value="Lys/Orn_oxygenase"/>
</dbReference>
<evidence type="ECO:0000256" key="9">
    <source>
        <dbReference type="ARBA" id="ARBA00023002"/>
    </source>
</evidence>
<evidence type="ECO:0000256" key="12">
    <source>
        <dbReference type="ARBA" id="ARBA00031158"/>
    </source>
</evidence>
<keyword evidence="9" id="KW-0560">Oxidoreductase</keyword>
<evidence type="ECO:0000256" key="10">
    <source>
        <dbReference type="ARBA" id="ARBA00023033"/>
    </source>
</evidence>
<evidence type="ECO:0000256" key="14">
    <source>
        <dbReference type="ARBA" id="ARBA00032738"/>
    </source>
</evidence>
<evidence type="ECO:0000256" key="1">
    <source>
        <dbReference type="ARBA" id="ARBA00001974"/>
    </source>
</evidence>
<comment type="caution">
    <text evidence="16">The sequence shown here is derived from an EMBL/GenBank/DDBJ whole genome shotgun (WGS) entry which is preliminary data.</text>
</comment>
<dbReference type="EMBL" id="BOOY01000042">
    <property type="protein sequence ID" value="GIJ06527.1"/>
    <property type="molecule type" value="Genomic_DNA"/>
</dbReference>
<sequence length="431" mass="45468">MGSRVVDLVGVGFGPANVALAVAIAEHNARAERDADRVEASFVERQDRFGWHRGALLDGATMRTPFLTDLVTPRNPASEYSFVSFLHAHDRLGAFGELGTAYPLRQEFHAYLEWVAGRFAAQVAYGHTAVDVVPGGDVVDVVTRHAGGTRVLRARAVVVAAGLVPSLPAGVTPSARVWHNAGLALHAARLAPGDPRRFVVAGAGQGAAESVAYLHRRFPAAEVCWLPFPAGGAPDDGFAGRPFAPEAVDTFFGAPADVKRMLLDHHGTTNHAGVETELVRALRRSSYAGRVTGEDRLRLLEAARVTSVDDRGGGVTATVEFLASGDVVPLDADAVVFATGLRPADPTAVLGATAALCRRDDEGRLLVDHDYRVVTDDALTAGVYLQGGTEHVHGVTASLLSSVALRAGDILDSVVAAVADRRPARTDRRTA</sequence>
<comment type="similarity">
    <text evidence="3">Belongs to the lysine N(6)-hydroxylase/L-ornithine N(5)-oxygenase family.</text>
</comment>
<evidence type="ECO:0000256" key="2">
    <source>
        <dbReference type="ARBA" id="ARBA00004924"/>
    </source>
</evidence>
<dbReference type="EC" id="1.14.13.59" evidence="4"/>
<gene>
    <name evidence="16" type="ORF">Sya03_58790</name>
</gene>
<keyword evidence="8" id="KW-0521">NADP</keyword>
<evidence type="ECO:0000256" key="3">
    <source>
        <dbReference type="ARBA" id="ARBA00007588"/>
    </source>
</evidence>
<dbReference type="GO" id="GO:0047091">
    <property type="term" value="F:L-lysine 6-monooxygenase (NADPH) activity"/>
    <property type="evidence" value="ECO:0007669"/>
    <property type="project" value="UniProtKB-EC"/>
</dbReference>
<evidence type="ECO:0000313" key="17">
    <source>
        <dbReference type="Proteomes" id="UP000652013"/>
    </source>
</evidence>
<evidence type="ECO:0000256" key="11">
    <source>
        <dbReference type="ARBA" id="ARBA00029939"/>
    </source>
</evidence>
<dbReference type="PANTHER" id="PTHR42802:SF1">
    <property type="entry name" value="L-ORNITHINE N(5)-MONOOXYGENASE"/>
    <property type="match status" value="1"/>
</dbReference>
<dbReference type="Gene3D" id="3.50.50.60">
    <property type="entry name" value="FAD/NAD(P)-binding domain"/>
    <property type="match status" value="1"/>
</dbReference>
<dbReference type="Proteomes" id="UP000652013">
    <property type="component" value="Unassembled WGS sequence"/>
</dbReference>
<keyword evidence="10" id="KW-0503">Monooxygenase</keyword>
<dbReference type="Pfam" id="PF13434">
    <property type="entry name" value="Lys_Orn_oxgnase"/>
    <property type="match status" value="1"/>
</dbReference>
<evidence type="ECO:0000256" key="15">
    <source>
        <dbReference type="ARBA" id="ARBA00048407"/>
    </source>
</evidence>
<name>A0A8J3YF42_9ACTN</name>
<evidence type="ECO:0000256" key="13">
    <source>
        <dbReference type="ARBA" id="ARBA00032493"/>
    </source>
</evidence>
<organism evidence="16 17">
    <name type="scientific">Spirilliplanes yamanashiensis</name>
    <dbReference type="NCBI Taxonomy" id="42233"/>
    <lineage>
        <taxon>Bacteria</taxon>
        <taxon>Bacillati</taxon>
        <taxon>Actinomycetota</taxon>
        <taxon>Actinomycetes</taxon>
        <taxon>Micromonosporales</taxon>
        <taxon>Micromonosporaceae</taxon>
        <taxon>Spirilliplanes</taxon>
    </lineage>
</organism>
<evidence type="ECO:0000256" key="8">
    <source>
        <dbReference type="ARBA" id="ARBA00022857"/>
    </source>
</evidence>
<comment type="catalytic activity">
    <reaction evidence="15">
        <text>L-lysine + NADPH + O2 = N(6)-hydroxy-L-lysine + NADP(+) + H2O</text>
        <dbReference type="Rhea" id="RHEA:23228"/>
        <dbReference type="ChEBI" id="CHEBI:15377"/>
        <dbReference type="ChEBI" id="CHEBI:15379"/>
        <dbReference type="ChEBI" id="CHEBI:32551"/>
        <dbReference type="ChEBI" id="CHEBI:57783"/>
        <dbReference type="ChEBI" id="CHEBI:57820"/>
        <dbReference type="ChEBI" id="CHEBI:58349"/>
        <dbReference type="EC" id="1.14.13.59"/>
    </reaction>
</comment>
<reference evidence="16" key="1">
    <citation type="submission" date="2021-01" db="EMBL/GenBank/DDBJ databases">
        <title>Whole genome shotgun sequence of Spirilliplanes yamanashiensis NBRC 15828.</title>
        <authorList>
            <person name="Komaki H."/>
            <person name="Tamura T."/>
        </authorList>
    </citation>
    <scope>NUCLEOTIDE SEQUENCE</scope>
    <source>
        <strain evidence="16">NBRC 15828</strain>
    </source>
</reference>
<keyword evidence="6" id="KW-0285">Flavoprotein</keyword>
<accession>A0A8J3YF42</accession>
<dbReference type="RefSeq" id="WP_203941696.1">
    <property type="nucleotide sequence ID" value="NZ_BAAAGJ010000015.1"/>
</dbReference>
<protein>
    <recommendedName>
        <fullName evidence="5">L-lysine N6-monooxygenase MbtG</fullName>
        <ecNumber evidence="4">1.14.13.59</ecNumber>
    </recommendedName>
    <alternativeName>
        <fullName evidence="14">Lysine 6-N-hydroxylase</fullName>
    </alternativeName>
    <alternativeName>
        <fullName evidence="13">Lysine N6-hydroxylase</fullName>
    </alternativeName>
    <alternativeName>
        <fullName evidence="11">Lysine-N-oxygenase</fullName>
    </alternativeName>
    <alternativeName>
        <fullName evidence="12">Mycobactin synthase protein G</fullName>
    </alternativeName>
</protein>
<dbReference type="SUPFAM" id="SSF51905">
    <property type="entry name" value="FAD/NAD(P)-binding domain"/>
    <property type="match status" value="2"/>
</dbReference>
<keyword evidence="17" id="KW-1185">Reference proteome</keyword>
<comment type="cofactor">
    <cofactor evidence="1">
        <name>FAD</name>
        <dbReference type="ChEBI" id="CHEBI:57692"/>
    </cofactor>
</comment>
<dbReference type="PANTHER" id="PTHR42802">
    <property type="entry name" value="MONOOXYGENASE"/>
    <property type="match status" value="1"/>
</dbReference>
<dbReference type="AlphaFoldDB" id="A0A8J3YF42"/>
<proteinExistence type="inferred from homology"/>
<keyword evidence="7" id="KW-0274">FAD</keyword>
<comment type="pathway">
    <text evidence="2">Siderophore biosynthesis.</text>
</comment>
<evidence type="ECO:0000256" key="7">
    <source>
        <dbReference type="ARBA" id="ARBA00022827"/>
    </source>
</evidence>
<evidence type="ECO:0000256" key="5">
    <source>
        <dbReference type="ARBA" id="ARBA00016406"/>
    </source>
</evidence>
<evidence type="ECO:0000313" key="16">
    <source>
        <dbReference type="EMBL" id="GIJ06527.1"/>
    </source>
</evidence>
<evidence type="ECO:0000256" key="6">
    <source>
        <dbReference type="ARBA" id="ARBA00022630"/>
    </source>
</evidence>
<evidence type="ECO:0000256" key="4">
    <source>
        <dbReference type="ARBA" id="ARBA00013076"/>
    </source>
</evidence>
<dbReference type="InterPro" id="IPR036188">
    <property type="entry name" value="FAD/NAD-bd_sf"/>
</dbReference>